<evidence type="ECO:0000313" key="16">
    <source>
        <dbReference type="EMBL" id="TCZ71420.1"/>
    </source>
</evidence>
<evidence type="ECO:0000256" key="13">
    <source>
        <dbReference type="NCBIfam" id="TIGR00036"/>
    </source>
</evidence>
<dbReference type="Gene3D" id="3.30.360.10">
    <property type="entry name" value="Dihydrodipicolinate Reductase, domain 2"/>
    <property type="match status" value="1"/>
</dbReference>
<sequence>MKIALIGYGKMGQLIDRIAQERGHDVVLRIHLDNRDEFTQENLRQADVAIEFTGPGSAFANVRQCLEWGVPVVSGSTGWNEQLGAAARIATDNGSAFLHASNFSIGVNLFFEVNKLLARLMNGQPQYDVELKEIHHTAKLDAPSGTAVTLAEQVLAALDRKVQWVKETASAPTDLVIRSERTDPAPGTHHVRYTSPIDDIEIIHTAHNREGFATGAVQAAEFLAGKKGVFRMSDVLGF</sequence>
<feature type="domain" description="Dihydrodipicolinate reductase N-terminal" evidence="14">
    <location>
        <begin position="1"/>
        <end position="103"/>
    </location>
</feature>
<dbReference type="InterPro" id="IPR022664">
    <property type="entry name" value="DapB_N_CS"/>
</dbReference>
<dbReference type="Pfam" id="PF05173">
    <property type="entry name" value="DapB_C"/>
    <property type="match status" value="1"/>
</dbReference>
<evidence type="ECO:0000259" key="14">
    <source>
        <dbReference type="Pfam" id="PF01113"/>
    </source>
</evidence>
<proteinExistence type="inferred from homology"/>
<dbReference type="NCBIfam" id="TIGR00036">
    <property type="entry name" value="dapB"/>
    <property type="match status" value="1"/>
</dbReference>
<dbReference type="Proteomes" id="UP000295164">
    <property type="component" value="Unassembled WGS sequence"/>
</dbReference>
<comment type="caution">
    <text evidence="16">The sequence shown here is derived from an EMBL/GenBank/DDBJ whole genome shotgun (WGS) entry which is preliminary data.</text>
</comment>
<name>A0A4R4E1E1_9BACT</name>
<dbReference type="InterPro" id="IPR000846">
    <property type="entry name" value="DapB_N"/>
</dbReference>
<keyword evidence="6 16" id="KW-0560">Oxidoreductase</keyword>
<evidence type="ECO:0000256" key="6">
    <source>
        <dbReference type="ARBA" id="ARBA00023002"/>
    </source>
</evidence>
<feature type="domain" description="Dihydrodipicolinate reductase C-terminal" evidence="15">
    <location>
        <begin position="106"/>
        <end position="236"/>
    </location>
</feature>
<dbReference type="GO" id="GO:0008839">
    <property type="term" value="F:4-hydroxy-tetrahydrodipicolinate reductase"/>
    <property type="evidence" value="ECO:0007669"/>
    <property type="project" value="UniProtKB-UniRule"/>
</dbReference>
<dbReference type="GO" id="GO:0005829">
    <property type="term" value="C:cytosol"/>
    <property type="evidence" value="ECO:0007669"/>
    <property type="project" value="TreeGrafter"/>
</dbReference>
<dbReference type="AlphaFoldDB" id="A0A4R4E1E1"/>
<evidence type="ECO:0000259" key="15">
    <source>
        <dbReference type="Pfam" id="PF05173"/>
    </source>
</evidence>
<keyword evidence="17" id="KW-1185">Reference proteome</keyword>
<evidence type="ECO:0000256" key="11">
    <source>
        <dbReference type="ARBA" id="ARBA00049080"/>
    </source>
</evidence>
<dbReference type="PIRSF" id="PIRSF000161">
    <property type="entry name" value="DHPR"/>
    <property type="match status" value="1"/>
</dbReference>
<comment type="catalytic activity">
    <reaction evidence="12">
        <text>(S)-2,3,4,5-tetrahydrodipicolinate + NAD(+) + H2O = (2S,4S)-4-hydroxy-2,3,4,5-tetrahydrodipicolinate + NADH + H(+)</text>
        <dbReference type="Rhea" id="RHEA:35323"/>
        <dbReference type="ChEBI" id="CHEBI:15377"/>
        <dbReference type="ChEBI" id="CHEBI:15378"/>
        <dbReference type="ChEBI" id="CHEBI:16845"/>
        <dbReference type="ChEBI" id="CHEBI:57540"/>
        <dbReference type="ChEBI" id="CHEBI:57945"/>
        <dbReference type="ChEBI" id="CHEBI:67139"/>
        <dbReference type="EC" id="1.17.1.8"/>
    </reaction>
</comment>
<evidence type="ECO:0000313" key="17">
    <source>
        <dbReference type="Proteomes" id="UP000295164"/>
    </source>
</evidence>
<keyword evidence="4" id="KW-0521">NADP</keyword>
<evidence type="ECO:0000256" key="1">
    <source>
        <dbReference type="ARBA" id="ARBA00006642"/>
    </source>
</evidence>
<dbReference type="PROSITE" id="PS01298">
    <property type="entry name" value="DAPB"/>
    <property type="match status" value="1"/>
</dbReference>
<evidence type="ECO:0000256" key="2">
    <source>
        <dbReference type="ARBA" id="ARBA00022490"/>
    </source>
</evidence>
<comment type="pathway">
    <text evidence="9">Amino-acid biosynthesis; L-lysine biosynthesis via DAP pathway; (S)-tetrahydrodipicolinate from L-aspartate: step 4/4.</text>
</comment>
<evidence type="ECO:0000256" key="10">
    <source>
        <dbReference type="ARBA" id="ARBA00038983"/>
    </source>
</evidence>
<dbReference type="EC" id="1.17.1.8" evidence="10 13"/>
<dbReference type="Gene3D" id="3.40.50.720">
    <property type="entry name" value="NAD(P)-binding Rossmann-like Domain"/>
    <property type="match status" value="1"/>
</dbReference>
<keyword evidence="7" id="KW-0520">NAD</keyword>
<dbReference type="SUPFAM" id="SSF55347">
    <property type="entry name" value="Glyceraldehyde-3-phosphate dehydrogenase-like, C-terminal domain"/>
    <property type="match status" value="1"/>
</dbReference>
<evidence type="ECO:0000256" key="3">
    <source>
        <dbReference type="ARBA" id="ARBA00022605"/>
    </source>
</evidence>
<dbReference type="SUPFAM" id="SSF51735">
    <property type="entry name" value="NAD(P)-binding Rossmann-fold domains"/>
    <property type="match status" value="1"/>
</dbReference>
<evidence type="ECO:0000256" key="8">
    <source>
        <dbReference type="ARBA" id="ARBA00023154"/>
    </source>
</evidence>
<comment type="similarity">
    <text evidence="1">Belongs to the DapB family.</text>
</comment>
<dbReference type="GO" id="GO:0009089">
    <property type="term" value="P:lysine biosynthetic process via diaminopimelate"/>
    <property type="evidence" value="ECO:0007669"/>
    <property type="project" value="UniProtKB-UniRule"/>
</dbReference>
<evidence type="ECO:0000256" key="4">
    <source>
        <dbReference type="ARBA" id="ARBA00022857"/>
    </source>
</evidence>
<evidence type="ECO:0000256" key="7">
    <source>
        <dbReference type="ARBA" id="ARBA00023027"/>
    </source>
</evidence>
<dbReference type="GO" id="GO:0019877">
    <property type="term" value="P:diaminopimelate biosynthetic process"/>
    <property type="evidence" value="ECO:0007669"/>
    <property type="project" value="UniProtKB-KW"/>
</dbReference>
<evidence type="ECO:0000256" key="9">
    <source>
        <dbReference type="ARBA" id="ARBA00037922"/>
    </source>
</evidence>
<dbReference type="InterPro" id="IPR023940">
    <property type="entry name" value="DHDPR_bac"/>
</dbReference>
<dbReference type="InterPro" id="IPR036291">
    <property type="entry name" value="NAD(P)-bd_dom_sf"/>
</dbReference>
<keyword evidence="8" id="KW-0457">Lysine biosynthesis</keyword>
<comment type="catalytic activity">
    <reaction evidence="11">
        <text>(S)-2,3,4,5-tetrahydrodipicolinate + NADP(+) + H2O = (2S,4S)-4-hydroxy-2,3,4,5-tetrahydrodipicolinate + NADPH + H(+)</text>
        <dbReference type="Rhea" id="RHEA:35331"/>
        <dbReference type="ChEBI" id="CHEBI:15377"/>
        <dbReference type="ChEBI" id="CHEBI:15378"/>
        <dbReference type="ChEBI" id="CHEBI:16845"/>
        <dbReference type="ChEBI" id="CHEBI:57783"/>
        <dbReference type="ChEBI" id="CHEBI:58349"/>
        <dbReference type="ChEBI" id="CHEBI:67139"/>
        <dbReference type="EC" id="1.17.1.8"/>
    </reaction>
</comment>
<dbReference type="PANTHER" id="PTHR20836">
    <property type="entry name" value="DIHYDRODIPICOLINATE REDUCTASE"/>
    <property type="match status" value="1"/>
</dbReference>
<dbReference type="Pfam" id="PF01113">
    <property type="entry name" value="DapB_N"/>
    <property type="match status" value="1"/>
</dbReference>
<keyword evidence="2" id="KW-0963">Cytoplasm</keyword>
<accession>A0A4R4E1E1</accession>
<evidence type="ECO:0000256" key="12">
    <source>
        <dbReference type="ARBA" id="ARBA00049396"/>
    </source>
</evidence>
<keyword evidence="3" id="KW-0028">Amino-acid biosynthesis</keyword>
<dbReference type="EMBL" id="SKFH01000013">
    <property type="protein sequence ID" value="TCZ71420.1"/>
    <property type="molecule type" value="Genomic_DNA"/>
</dbReference>
<gene>
    <name evidence="16" type="primary">dapB</name>
    <name evidence="16" type="ORF">E0486_10085</name>
</gene>
<keyword evidence="5" id="KW-0220">Diaminopimelate biosynthesis</keyword>
<dbReference type="InterPro" id="IPR022663">
    <property type="entry name" value="DapB_C"/>
</dbReference>
<reference evidence="16 17" key="1">
    <citation type="submission" date="2019-03" db="EMBL/GenBank/DDBJ databases">
        <authorList>
            <person name="Kim M.K.M."/>
        </authorList>
    </citation>
    <scope>NUCLEOTIDE SEQUENCE [LARGE SCALE GENOMIC DNA]</scope>
    <source>
        <strain evidence="16 17">17J68-15</strain>
    </source>
</reference>
<protein>
    <recommendedName>
        <fullName evidence="10 13">4-hydroxy-tetrahydrodipicolinate reductase</fullName>
        <ecNumber evidence="10 13">1.17.1.8</ecNumber>
    </recommendedName>
</protein>
<evidence type="ECO:0000256" key="5">
    <source>
        <dbReference type="ARBA" id="ARBA00022915"/>
    </source>
</evidence>
<organism evidence="16 17">
    <name type="scientific">Flaviaesturariibacter aridisoli</name>
    <dbReference type="NCBI Taxonomy" id="2545761"/>
    <lineage>
        <taxon>Bacteria</taxon>
        <taxon>Pseudomonadati</taxon>
        <taxon>Bacteroidota</taxon>
        <taxon>Chitinophagia</taxon>
        <taxon>Chitinophagales</taxon>
        <taxon>Chitinophagaceae</taxon>
        <taxon>Flaviaestuariibacter</taxon>
    </lineage>
</organism>
<dbReference type="PANTHER" id="PTHR20836:SF0">
    <property type="entry name" value="4-HYDROXY-TETRAHYDRODIPICOLINATE REDUCTASE 1, CHLOROPLASTIC-RELATED"/>
    <property type="match status" value="1"/>
</dbReference>
<dbReference type="RefSeq" id="WP_131852043.1">
    <property type="nucleotide sequence ID" value="NZ_SKFH01000013.1"/>
</dbReference>
<dbReference type="OrthoDB" id="9790352at2"/>